<keyword evidence="4" id="KW-0804">Transcription</keyword>
<keyword evidence="8" id="KW-1185">Reference proteome</keyword>
<dbReference type="InterPro" id="IPR011006">
    <property type="entry name" value="CheY-like_superfamily"/>
</dbReference>
<evidence type="ECO:0000256" key="1">
    <source>
        <dbReference type="ARBA" id="ARBA00022553"/>
    </source>
</evidence>
<dbReference type="FunFam" id="3.40.50.2300:FF:000018">
    <property type="entry name" value="DNA-binding transcriptional regulator NtrC"/>
    <property type="match status" value="1"/>
</dbReference>
<comment type="caution">
    <text evidence="7">The sequence shown here is derived from an EMBL/GenBank/DDBJ whole genome shotgun (WGS) entry which is preliminary data.</text>
</comment>
<keyword evidence="1 5" id="KW-0597">Phosphoprotein</keyword>
<dbReference type="OrthoDB" id="9790466at2"/>
<dbReference type="PROSITE" id="PS50110">
    <property type="entry name" value="RESPONSE_REGULATORY"/>
    <property type="match status" value="1"/>
</dbReference>
<protein>
    <submittedName>
        <fullName evidence="7">Sigma-54 dependent DNA-binding response regulator</fullName>
    </submittedName>
</protein>
<name>S0G7Q8_9BACT</name>
<dbReference type="Gene3D" id="3.40.50.2300">
    <property type="match status" value="1"/>
</dbReference>
<evidence type="ECO:0000313" key="7">
    <source>
        <dbReference type="EMBL" id="EMS81377.1"/>
    </source>
</evidence>
<dbReference type="Proteomes" id="UP000014216">
    <property type="component" value="Unassembled WGS sequence"/>
</dbReference>
<dbReference type="Pfam" id="PF00072">
    <property type="entry name" value="Response_reg"/>
    <property type="match status" value="1"/>
</dbReference>
<keyword evidence="7" id="KW-0238">DNA-binding</keyword>
<dbReference type="InterPro" id="IPR050595">
    <property type="entry name" value="Bact_response_regulator"/>
</dbReference>
<sequence>MRSKKILIIDDENVICKGCAMILSEMGYRCDQSLSGADGLKRVMEDSYDVLLLDMKLKDMDGMKILEKVKKAKPAIYVIVITGYSTVQNAVKAMKLGANDYISKPFNEDDIIIAVRHAFQTIDDSETTTQ</sequence>
<evidence type="ECO:0000259" key="6">
    <source>
        <dbReference type="PROSITE" id="PS50110"/>
    </source>
</evidence>
<evidence type="ECO:0000313" key="8">
    <source>
        <dbReference type="Proteomes" id="UP000014216"/>
    </source>
</evidence>
<dbReference type="SUPFAM" id="SSF52172">
    <property type="entry name" value="CheY-like"/>
    <property type="match status" value="1"/>
</dbReference>
<dbReference type="GO" id="GO:0000160">
    <property type="term" value="P:phosphorelay signal transduction system"/>
    <property type="evidence" value="ECO:0007669"/>
    <property type="project" value="UniProtKB-KW"/>
</dbReference>
<dbReference type="AlphaFoldDB" id="S0G7Q8"/>
<gene>
    <name evidence="7" type="ORF">Dpo_1c05180</name>
</gene>
<evidence type="ECO:0000256" key="4">
    <source>
        <dbReference type="ARBA" id="ARBA00023163"/>
    </source>
</evidence>
<evidence type="ECO:0000256" key="3">
    <source>
        <dbReference type="ARBA" id="ARBA00023015"/>
    </source>
</evidence>
<dbReference type="SMART" id="SM00448">
    <property type="entry name" value="REC"/>
    <property type="match status" value="1"/>
</dbReference>
<dbReference type="InterPro" id="IPR001789">
    <property type="entry name" value="Sig_transdc_resp-reg_receiver"/>
</dbReference>
<proteinExistence type="predicted"/>
<dbReference type="EMBL" id="APJX01000001">
    <property type="protein sequence ID" value="EMS81377.1"/>
    <property type="molecule type" value="Genomic_DNA"/>
</dbReference>
<keyword evidence="3" id="KW-0805">Transcription regulation</keyword>
<feature type="domain" description="Response regulatory" evidence="6">
    <location>
        <begin position="5"/>
        <end position="119"/>
    </location>
</feature>
<accession>S0G7Q8</accession>
<evidence type="ECO:0000256" key="2">
    <source>
        <dbReference type="ARBA" id="ARBA00023012"/>
    </source>
</evidence>
<keyword evidence="2" id="KW-0902">Two-component regulatory system</keyword>
<reference evidence="7 8" key="1">
    <citation type="journal article" date="2013" name="Genome Announc.">
        <title>Draft Genome Sequence of Desulfotignum phosphitoxidans DSM 13687 Strain FiPS-3.</title>
        <authorList>
            <person name="Poehlein A."/>
            <person name="Daniel R."/>
            <person name="Simeonova D.D."/>
        </authorList>
    </citation>
    <scope>NUCLEOTIDE SEQUENCE [LARGE SCALE GENOMIC DNA]</scope>
    <source>
        <strain evidence="7 8">DSM 13687</strain>
    </source>
</reference>
<feature type="modified residue" description="4-aspartylphosphate" evidence="5">
    <location>
        <position position="54"/>
    </location>
</feature>
<dbReference type="PANTHER" id="PTHR44591">
    <property type="entry name" value="STRESS RESPONSE REGULATOR PROTEIN 1"/>
    <property type="match status" value="1"/>
</dbReference>
<evidence type="ECO:0000256" key="5">
    <source>
        <dbReference type="PROSITE-ProRule" id="PRU00169"/>
    </source>
</evidence>
<dbReference type="GO" id="GO:0003677">
    <property type="term" value="F:DNA binding"/>
    <property type="evidence" value="ECO:0007669"/>
    <property type="project" value="UniProtKB-KW"/>
</dbReference>
<organism evidence="7 8">
    <name type="scientific">Desulfotignum phosphitoxidans DSM 13687</name>
    <dbReference type="NCBI Taxonomy" id="1286635"/>
    <lineage>
        <taxon>Bacteria</taxon>
        <taxon>Pseudomonadati</taxon>
        <taxon>Thermodesulfobacteriota</taxon>
        <taxon>Desulfobacteria</taxon>
        <taxon>Desulfobacterales</taxon>
        <taxon>Desulfobacteraceae</taxon>
        <taxon>Desulfotignum</taxon>
    </lineage>
</organism>
<dbReference type="PANTHER" id="PTHR44591:SF3">
    <property type="entry name" value="RESPONSE REGULATORY DOMAIN-CONTAINING PROTEIN"/>
    <property type="match status" value="1"/>
</dbReference>